<evidence type="ECO:0000313" key="1">
    <source>
        <dbReference type="EMBL" id="QLK24764.1"/>
    </source>
</evidence>
<gene>
    <name evidence="1" type="ORF">HYG81_11635</name>
</gene>
<reference evidence="1 2" key="1">
    <citation type="submission" date="2020-07" db="EMBL/GenBank/DDBJ databases">
        <title>Natrinema (YPL30) sp. nov. and Haloterrigena xxxxxx (YPL8) sp. nov., isolated from a salt mine.</title>
        <authorList>
            <person name="Cui H."/>
        </authorList>
    </citation>
    <scope>NUCLEOTIDE SEQUENCE [LARGE SCALE GENOMIC DNA]</scope>
    <source>
        <strain evidence="1 2">YPL13</strain>
    </source>
</reference>
<dbReference type="KEGG" id="nay:HYG81_11635"/>
<accession>A0A7D6GT53</accession>
<dbReference type="SUPFAM" id="SSF46785">
    <property type="entry name" value="Winged helix' DNA-binding domain"/>
    <property type="match status" value="1"/>
</dbReference>
<keyword evidence="2" id="KW-1185">Reference proteome</keyword>
<dbReference type="OrthoDB" id="182995at2157"/>
<protein>
    <submittedName>
        <fullName evidence="1">MarR family transcriptional regulator</fullName>
    </submittedName>
</protein>
<dbReference type="GeneID" id="56143866"/>
<dbReference type="EMBL" id="CP059154">
    <property type="protein sequence ID" value="QLK24764.1"/>
    <property type="molecule type" value="Genomic_DNA"/>
</dbReference>
<dbReference type="RefSeq" id="WP_180839842.1">
    <property type="nucleotide sequence ID" value="NZ_CP059154.1"/>
</dbReference>
<dbReference type="AlphaFoldDB" id="A0A7D6GT53"/>
<name>A0A7D6GT53_9EURY</name>
<sequence length="77" mass="8149">MMLQDAQTTGRLSQLPTELDSAQSKLVYVTLEATGGATTTDLSDLLNMQQLSILSVLSALSSEGLIEKTGSEYVVAN</sequence>
<evidence type="ECO:0000313" key="2">
    <source>
        <dbReference type="Proteomes" id="UP000510869"/>
    </source>
</evidence>
<dbReference type="InterPro" id="IPR036390">
    <property type="entry name" value="WH_DNA-bd_sf"/>
</dbReference>
<proteinExistence type="predicted"/>
<dbReference type="Proteomes" id="UP000510869">
    <property type="component" value="Chromosome"/>
</dbReference>
<organism evidence="1 2">
    <name type="scientific">Natrinema zhouii</name>
    <dbReference type="NCBI Taxonomy" id="1710539"/>
    <lineage>
        <taxon>Archaea</taxon>
        <taxon>Methanobacteriati</taxon>
        <taxon>Methanobacteriota</taxon>
        <taxon>Stenosarchaea group</taxon>
        <taxon>Halobacteria</taxon>
        <taxon>Halobacteriales</taxon>
        <taxon>Natrialbaceae</taxon>
        <taxon>Natrinema</taxon>
    </lineage>
</organism>